<dbReference type="SUPFAM" id="SSF49899">
    <property type="entry name" value="Concanavalin A-like lectins/glucanases"/>
    <property type="match status" value="1"/>
</dbReference>
<dbReference type="GO" id="GO:0031176">
    <property type="term" value="F:endo-1,4-beta-xylanase activity"/>
    <property type="evidence" value="ECO:0007669"/>
    <property type="project" value="UniProtKB-UniRule"/>
</dbReference>
<feature type="domain" description="GH11" evidence="12">
    <location>
        <begin position="26"/>
        <end position="220"/>
    </location>
</feature>
<feature type="active site" description="Nucleophile" evidence="10">
    <location>
        <position position="114"/>
    </location>
</feature>
<dbReference type="Gene3D" id="2.60.120.180">
    <property type="match status" value="1"/>
</dbReference>
<organism evidence="13 14">
    <name type="scientific">Stachybotrys elegans</name>
    <dbReference type="NCBI Taxonomy" id="80388"/>
    <lineage>
        <taxon>Eukaryota</taxon>
        <taxon>Fungi</taxon>
        <taxon>Dikarya</taxon>
        <taxon>Ascomycota</taxon>
        <taxon>Pezizomycotina</taxon>
        <taxon>Sordariomycetes</taxon>
        <taxon>Hypocreomycetidae</taxon>
        <taxon>Hypocreales</taxon>
        <taxon>Stachybotryaceae</taxon>
        <taxon>Stachybotrys</taxon>
    </lineage>
</organism>
<evidence type="ECO:0000256" key="5">
    <source>
        <dbReference type="ARBA" id="ARBA00022651"/>
    </source>
</evidence>
<dbReference type="Pfam" id="PF00457">
    <property type="entry name" value="Glyco_hydro_11"/>
    <property type="match status" value="1"/>
</dbReference>
<evidence type="ECO:0000256" key="8">
    <source>
        <dbReference type="ARBA" id="ARBA00023295"/>
    </source>
</evidence>
<evidence type="ECO:0000256" key="7">
    <source>
        <dbReference type="ARBA" id="ARBA00023277"/>
    </source>
</evidence>
<evidence type="ECO:0000259" key="12">
    <source>
        <dbReference type="PROSITE" id="PS51761"/>
    </source>
</evidence>
<accession>A0A8K0WJE9</accession>
<comment type="similarity">
    <text evidence="3 10 11">Belongs to the glycosyl hydrolase 11 (cellulase G) family.</text>
</comment>
<evidence type="ECO:0000313" key="14">
    <source>
        <dbReference type="Proteomes" id="UP000813444"/>
    </source>
</evidence>
<comment type="pathway">
    <text evidence="2 10 11">Glycan degradation; xylan degradation.</text>
</comment>
<keyword evidence="5 10" id="KW-0858">Xylan degradation</keyword>
<dbReference type="GO" id="GO:0045493">
    <property type="term" value="P:xylan catabolic process"/>
    <property type="evidence" value="ECO:0007669"/>
    <property type="project" value="UniProtKB-UniRule"/>
</dbReference>
<evidence type="ECO:0000256" key="11">
    <source>
        <dbReference type="RuleBase" id="RU362015"/>
    </source>
</evidence>
<dbReference type="Proteomes" id="UP000813444">
    <property type="component" value="Unassembled WGS sequence"/>
</dbReference>
<comment type="caution">
    <text evidence="13">The sequence shown here is derived from an EMBL/GenBank/DDBJ whole genome shotgun (WGS) entry which is preliminary data.</text>
</comment>
<dbReference type="InterPro" id="IPR013319">
    <property type="entry name" value="GH11/12"/>
</dbReference>
<evidence type="ECO:0000256" key="2">
    <source>
        <dbReference type="ARBA" id="ARBA00004851"/>
    </source>
</evidence>
<evidence type="ECO:0000256" key="10">
    <source>
        <dbReference type="PROSITE-ProRule" id="PRU01097"/>
    </source>
</evidence>
<evidence type="ECO:0000256" key="3">
    <source>
        <dbReference type="ARBA" id="ARBA00007792"/>
    </source>
</evidence>
<name>A0A8K0WJE9_9HYPO</name>
<protein>
    <recommendedName>
        <fullName evidence="4 10">Endo-1,4-beta-xylanase</fullName>
        <ecNumber evidence="4 10">3.2.1.8</ecNumber>
    </recommendedName>
</protein>
<comment type="catalytic activity">
    <reaction evidence="1 10 11">
        <text>Endohydrolysis of (1-&gt;4)-beta-D-xylosidic linkages in xylans.</text>
        <dbReference type="EC" id="3.2.1.8"/>
    </reaction>
</comment>
<dbReference type="InterPro" id="IPR001137">
    <property type="entry name" value="Glyco_hydro_11"/>
</dbReference>
<proteinExistence type="inferred from homology"/>
<evidence type="ECO:0000256" key="6">
    <source>
        <dbReference type="ARBA" id="ARBA00022801"/>
    </source>
</evidence>
<evidence type="ECO:0000256" key="9">
    <source>
        <dbReference type="ARBA" id="ARBA00023326"/>
    </source>
</evidence>
<sequence length="250" mass="27782">MRLWRISSVTLNDATLRLARGDLRPSTGQSWYSSIRHIRVKAHPHSEFADLDWVSGPAGRYSVDWNQGFGGNFVVGKGYRPGGDIRIVNYTGTFRVSGRAYLALYGWTTNPLVEWYVIESMGVHNPSDNSNATCYGTLESDGGTYEVWMKWRINAPSIIGDADFQQFWSIRTMRHVGGTINTTRHFEAYRKAGLRLGRHNFLALAIEGQQGNGAANITVGVAPSTAVPQSTTSRTRTEVPVRTNTCLPKL</sequence>
<dbReference type="OrthoDB" id="2115822at2759"/>
<evidence type="ECO:0000256" key="1">
    <source>
        <dbReference type="ARBA" id="ARBA00000681"/>
    </source>
</evidence>
<feature type="active site" description="Proton donor" evidence="10">
    <location>
        <position position="207"/>
    </location>
</feature>
<keyword evidence="6 10" id="KW-0378">Hydrolase</keyword>
<dbReference type="PANTHER" id="PTHR46828">
    <property type="entry name" value="ENDO-1,4-BETA-XYLANASE A-RELATED"/>
    <property type="match status" value="1"/>
</dbReference>
<gene>
    <name evidence="13" type="ORF">B0I35DRAFT_363946</name>
</gene>
<dbReference type="PROSITE" id="PS51761">
    <property type="entry name" value="GH11_3"/>
    <property type="match status" value="1"/>
</dbReference>
<keyword evidence="14" id="KW-1185">Reference proteome</keyword>
<dbReference type="AlphaFoldDB" id="A0A8K0WJE9"/>
<keyword evidence="9 10" id="KW-0624">Polysaccharide degradation</keyword>
<dbReference type="InterPro" id="IPR013320">
    <property type="entry name" value="ConA-like_dom_sf"/>
</dbReference>
<dbReference type="EC" id="3.2.1.8" evidence="4 10"/>
<dbReference type="EMBL" id="JAGPNK010000027">
    <property type="protein sequence ID" value="KAH7303906.1"/>
    <property type="molecule type" value="Genomic_DNA"/>
</dbReference>
<evidence type="ECO:0000256" key="4">
    <source>
        <dbReference type="ARBA" id="ARBA00012590"/>
    </source>
</evidence>
<evidence type="ECO:0000313" key="13">
    <source>
        <dbReference type="EMBL" id="KAH7303906.1"/>
    </source>
</evidence>
<keyword evidence="7 10" id="KW-0119">Carbohydrate metabolism</keyword>
<dbReference type="PRINTS" id="PR00911">
    <property type="entry name" value="GLHYDRLASE11"/>
</dbReference>
<dbReference type="UniPathway" id="UPA00114"/>
<reference evidence="13" key="1">
    <citation type="journal article" date="2021" name="Nat. Commun.">
        <title>Genetic determinants of endophytism in the Arabidopsis root mycobiome.</title>
        <authorList>
            <person name="Mesny F."/>
            <person name="Miyauchi S."/>
            <person name="Thiergart T."/>
            <person name="Pickel B."/>
            <person name="Atanasova L."/>
            <person name="Karlsson M."/>
            <person name="Huettel B."/>
            <person name="Barry K.W."/>
            <person name="Haridas S."/>
            <person name="Chen C."/>
            <person name="Bauer D."/>
            <person name="Andreopoulos W."/>
            <person name="Pangilinan J."/>
            <person name="LaButti K."/>
            <person name="Riley R."/>
            <person name="Lipzen A."/>
            <person name="Clum A."/>
            <person name="Drula E."/>
            <person name="Henrissat B."/>
            <person name="Kohler A."/>
            <person name="Grigoriev I.V."/>
            <person name="Martin F.M."/>
            <person name="Hacquard S."/>
        </authorList>
    </citation>
    <scope>NUCLEOTIDE SEQUENCE</scope>
    <source>
        <strain evidence="13">MPI-CAGE-CH-0235</strain>
    </source>
</reference>
<dbReference type="InterPro" id="IPR033123">
    <property type="entry name" value="GH11_dom"/>
</dbReference>
<keyword evidence="8 10" id="KW-0326">Glycosidase</keyword>
<dbReference type="PANTHER" id="PTHR46828:SF2">
    <property type="entry name" value="ENDO-1,4-BETA-XYLANASE A-RELATED"/>
    <property type="match status" value="1"/>
</dbReference>